<proteinExistence type="inferred from homology"/>
<dbReference type="GO" id="GO:0008800">
    <property type="term" value="F:beta-lactamase activity"/>
    <property type="evidence" value="ECO:0007669"/>
    <property type="project" value="UniProtKB-UniRule"/>
</dbReference>
<dbReference type="EMBL" id="CP024915">
    <property type="protein sequence ID" value="AUZ89141.1"/>
    <property type="molecule type" value="Genomic_DNA"/>
</dbReference>
<evidence type="ECO:0000259" key="7">
    <source>
        <dbReference type="Pfam" id="PF00144"/>
    </source>
</evidence>
<dbReference type="PROSITE" id="PS00336">
    <property type="entry name" value="BETA_LACTAMASE_C"/>
    <property type="match status" value="1"/>
</dbReference>
<dbReference type="EC" id="3.5.2.6" evidence="5"/>
<name>A0A2L0UIQ6_9MICC</name>
<evidence type="ECO:0000256" key="3">
    <source>
        <dbReference type="ARBA" id="ARBA00022801"/>
    </source>
</evidence>
<accession>A0A2L0UIQ6</accession>
<organism evidence="8 9">
    <name type="scientific">Arthrobacter agilis</name>
    <dbReference type="NCBI Taxonomy" id="37921"/>
    <lineage>
        <taxon>Bacteria</taxon>
        <taxon>Bacillati</taxon>
        <taxon>Actinomycetota</taxon>
        <taxon>Actinomycetes</taxon>
        <taxon>Micrococcales</taxon>
        <taxon>Micrococcaceae</taxon>
        <taxon>Arthrobacter</taxon>
    </lineage>
</organism>
<dbReference type="InterPro" id="IPR012338">
    <property type="entry name" value="Beta-lactam/transpept-like"/>
</dbReference>
<feature type="non-terminal residue" evidence="8">
    <location>
        <position position="312"/>
    </location>
</feature>
<dbReference type="InterPro" id="IPR050491">
    <property type="entry name" value="AmpC-like"/>
</dbReference>
<evidence type="ECO:0000256" key="2">
    <source>
        <dbReference type="ARBA" id="ARBA00007840"/>
    </source>
</evidence>
<evidence type="ECO:0000313" key="8">
    <source>
        <dbReference type="EMBL" id="AUZ89141.1"/>
    </source>
</evidence>
<dbReference type="Pfam" id="PF00144">
    <property type="entry name" value="Beta-lactamase"/>
    <property type="match status" value="1"/>
</dbReference>
<evidence type="ECO:0000256" key="5">
    <source>
        <dbReference type="RuleBase" id="RU361140"/>
    </source>
</evidence>
<dbReference type="GO" id="GO:0046677">
    <property type="term" value="P:response to antibiotic"/>
    <property type="evidence" value="ECO:0007669"/>
    <property type="project" value="UniProtKB-UniRule"/>
</dbReference>
<comment type="catalytic activity">
    <reaction evidence="1 5">
        <text>a beta-lactam + H2O = a substituted beta-amino acid</text>
        <dbReference type="Rhea" id="RHEA:20401"/>
        <dbReference type="ChEBI" id="CHEBI:15377"/>
        <dbReference type="ChEBI" id="CHEBI:35627"/>
        <dbReference type="ChEBI" id="CHEBI:140347"/>
        <dbReference type="EC" id="3.5.2.6"/>
    </reaction>
</comment>
<dbReference type="Proteomes" id="UP000239187">
    <property type="component" value="Chromosome"/>
</dbReference>
<dbReference type="GO" id="GO:0017001">
    <property type="term" value="P:antibiotic catabolic process"/>
    <property type="evidence" value="ECO:0007669"/>
    <property type="project" value="InterPro"/>
</dbReference>
<protein>
    <recommendedName>
        <fullName evidence="5">Beta-lactamase</fullName>
        <ecNumber evidence="5">3.5.2.6</ecNumber>
    </recommendedName>
</protein>
<dbReference type="Gene3D" id="3.40.710.10">
    <property type="entry name" value="DD-peptidase/beta-lactamase superfamily"/>
    <property type="match status" value="1"/>
</dbReference>
<dbReference type="InterPro" id="IPR001466">
    <property type="entry name" value="Beta-lactam-related"/>
</dbReference>
<comment type="similarity">
    <text evidence="2 5">Belongs to the class-C beta-lactamase family.</text>
</comment>
<feature type="domain" description="Beta-lactamase-related" evidence="7">
    <location>
        <begin position="33"/>
        <end position="309"/>
    </location>
</feature>
<evidence type="ECO:0000256" key="4">
    <source>
        <dbReference type="ARBA" id="ARBA00023251"/>
    </source>
</evidence>
<dbReference type="PANTHER" id="PTHR46825">
    <property type="entry name" value="D-ALANYL-D-ALANINE-CARBOXYPEPTIDASE/ENDOPEPTIDASE AMPH"/>
    <property type="match status" value="1"/>
</dbReference>
<keyword evidence="3 5" id="KW-0378">Hydrolase</keyword>
<feature type="region of interest" description="Disordered" evidence="6">
    <location>
        <begin position="211"/>
        <end position="230"/>
    </location>
</feature>
<evidence type="ECO:0000256" key="1">
    <source>
        <dbReference type="ARBA" id="ARBA00001526"/>
    </source>
</evidence>
<evidence type="ECO:0000256" key="6">
    <source>
        <dbReference type="SAM" id="MobiDB-lite"/>
    </source>
</evidence>
<dbReference type="PANTHER" id="PTHR46825:SF15">
    <property type="entry name" value="BETA-LACTAMASE-RELATED DOMAIN-CONTAINING PROTEIN"/>
    <property type="match status" value="1"/>
</dbReference>
<reference evidence="8 9" key="1">
    <citation type="submission" date="2017-11" db="EMBL/GenBank/DDBJ databases">
        <title>Draft genome of Arthrobacter agilis strain UMCV2, a plant growth-promoting rhizobacterium and biocontrol capacity of phytopathogenic fungi.</title>
        <authorList>
            <person name="Martinez-Camara R."/>
            <person name="Santoyo G."/>
            <person name="Moreno-Hagelsieb G."/>
            <person name="Valencia-Cantero E."/>
        </authorList>
    </citation>
    <scope>NUCLEOTIDE SEQUENCE [LARGE SCALE GENOMIC DNA]</scope>
    <source>
        <strain evidence="8 9">UMCV2</strain>
    </source>
</reference>
<sequence>MTPGKGRTAGPRASCPSSSPVPEDGKSVMESAWIGDSDLVRVLGRTLGSPGGASAVAVVTPQREMTATIRTDQHSTFEIGSISKVLTGMLYRDVTERGLIPQSTVLRELLPLEGHGEVGTVSLASLAIHRSGLPGLPPGMQPLRRTLGYWIGGRNPYGDSLTDLLDQTRNLRLGPLRSRYSNLGFQLLGHAVAEAAGSSYGSLLQDRLGPGFPTPTRAEDLGPSDLRGSNRLGRPVAPWVGEAIAPAGGVRATISTMRGFLRSVLDGTARGLMALEPVAEFAPRVGIGAGWITLEHRGRRITWHNGSTGGDG</sequence>
<evidence type="ECO:0000313" key="9">
    <source>
        <dbReference type="Proteomes" id="UP000239187"/>
    </source>
</evidence>
<gene>
    <name evidence="8" type="ORF">CVO76_17005</name>
</gene>
<dbReference type="SUPFAM" id="SSF56601">
    <property type="entry name" value="beta-lactamase/transpeptidase-like"/>
    <property type="match status" value="1"/>
</dbReference>
<dbReference type="InterPro" id="IPR001586">
    <property type="entry name" value="Beta-lactam_class-C_AS"/>
</dbReference>
<dbReference type="AlphaFoldDB" id="A0A2L0UIQ6"/>
<feature type="region of interest" description="Disordered" evidence="6">
    <location>
        <begin position="1"/>
        <end position="26"/>
    </location>
</feature>
<keyword evidence="4 5" id="KW-0046">Antibiotic resistance</keyword>
<dbReference type="GO" id="GO:0030288">
    <property type="term" value="C:outer membrane-bounded periplasmic space"/>
    <property type="evidence" value="ECO:0007669"/>
    <property type="project" value="InterPro"/>
</dbReference>